<dbReference type="PROSITE" id="PS00074">
    <property type="entry name" value="GLFV_DEHYDROGENASE"/>
    <property type="match status" value="1"/>
</dbReference>
<sequence length="475" mass="52112">MARPDRLHRGLFAETCSSSSKAQTAPRARPRPSDHRLKSGRADGHRPSTLTYKDCAMSIYSGPVFAMAQEQFNLVADYIGIESEHRDRLLYPKRAISVSIPLHTDDGRTKVFQGYRVQHHLTLGPTKGGTRFSPQLDVGEVAALAIWMSWKCALSGLPYGGAKGGVACDPNSLSARELEAISRRYMQEMIPFVGPNTDVMAPDMGTNEQVMAWFMDTYSMYKGHAINEIVTGKPVAIGGTAGRREATGRGVAHLVKRALESIQLDSSRSTAIVQGFGNVGSISAYILAREMGVRIVGLSDHTAAYYDPAGLPVDAIERYVGQKRYLAGWSSESAIDPSELLTRECDILIPAATEQVITATNAPELSCRILAEGANGPTTPDADAIIEERGDIFVLPDILCNSGGVIVSYFEWVQDLQRLFWTEKEVNDRLKDILNVTFDRVIRRARKDGISHRMAAMAIGIEKVREGKKLRGLFP</sequence>
<evidence type="ECO:0000313" key="10">
    <source>
        <dbReference type="EMBL" id="BAR58897.1"/>
    </source>
</evidence>
<dbReference type="PANTHER" id="PTHR11606:SF13">
    <property type="entry name" value="GLUTAMATE DEHYDROGENASE 1, MITOCHONDRIAL"/>
    <property type="match status" value="1"/>
</dbReference>
<dbReference type="EMBL" id="AP014685">
    <property type="protein sequence ID" value="BAR58897.1"/>
    <property type="molecule type" value="Genomic_DNA"/>
</dbReference>
<feature type="domain" description="Glutamate/phenylalanine/leucine/valine/L-tryptophan dehydrogenase C-terminal" evidence="9">
    <location>
        <begin position="240"/>
        <end position="472"/>
    </location>
</feature>
<evidence type="ECO:0000256" key="4">
    <source>
        <dbReference type="PIRSR" id="PIRSR000185-1"/>
    </source>
</evidence>
<evidence type="ECO:0000256" key="7">
    <source>
        <dbReference type="RuleBase" id="RU004417"/>
    </source>
</evidence>
<dbReference type="InterPro" id="IPR036291">
    <property type="entry name" value="NAD(P)-bd_dom_sf"/>
</dbReference>
<dbReference type="Pfam" id="PF00208">
    <property type="entry name" value="ELFV_dehydrog"/>
    <property type="match status" value="1"/>
</dbReference>
<evidence type="ECO:0000313" key="11">
    <source>
        <dbReference type="Proteomes" id="UP000063308"/>
    </source>
</evidence>
<dbReference type="GO" id="GO:0004352">
    <property type="term" value="F:glutamate dehydrogenase (NAD+) activity"/>
    <property type="evidence" value="ECO:0007669"/>
    <property type="project" value="TreeGrafter"/>
</dbReference>
<dbReference type="Gene3D" id="3.40.50.720">
    <property type="entry name" value="NAD(P)-binding Rossmann-like Domain"/>
    <property type="match status" value="1"/>
</dbReference>
<evidence type="ECO:0000256" key="3">
    <source>
        <dbReference type="PIRNR" id="PIRNR000185"/>
    </source>
</evidence>
<dbReference type="InterPro" id="IPR006096">
    <property type="entry name" value="Glu/Leu/Phe/Val/Trp_DH_C"/>
</dbReference>
<dbReference type="InterPro" id="IPR006097">
    <property type="entry name" value="Glu/Leu/Phe/Val/Trp_DH_dimer"/>
</dbReference>
<dbReference type="InterPro" id="IPR033524">
    <property type="entry name" value="Glu/Leu/Phe/Val_DH_AS"/>
</dbReference>
<feature type="binding site" evidence="5">
    <location>
        <position position="127"/>
    </location>
    <ligand>
        <name>substrate</name>
    </ligand>
</feature>
<dbReference type="SMART" id="SM00839">
    <property type="entry name" value="ELFV_dehydrog"/>
    <property type="match status" value="1"/>
</dbReference>
<dbReference type="PANTHER" id="PTHR11606">
    <property type="entry name" value="GLUTAMATE DEHYDROGENASE"/>
    <property type="match status" value="1"/>
</dbReference>
<protein>
    <recommendedName>
        <fullName evidence="3">Glutamate dehydrogenase</fullName>
    </recommendedName>
</protein>
<keyword evidence="5" id="KW-0520">NAD</keyword>
<accession>A0A0E4FX12</accession>
<dbReference type="InterPro" id="IPR014362">
    <property type="entry name" value="Glu_DH"/>
</dbReference>
<dbReference type="PRINTS" id="PR00082">
    <property type="entry name" value="GLFDHDRGNASE"/>
</dbReference>
<feature type="compositionally biased region" description="Basic and acidic residues" evidence="8">
    <location>
        <begin position="31"/>
        <end position="46"/>
    </location>
</feature>
<feature type="active site" description="Proton donor" evidence="4">
    <location>
        <position position="163"/>
    </location>
</feature>
<dbReference type="Proteomes" id="UP000063308">
    <property type="component" value="Chromosome"/>
</dbReference>
<dbReference type="Pfam" id="PF02812">
    <property type="entry name" value="ELFV_dehydrog_N"/>
    <property type="match status" value="1"/>
</dbReference>
<dbReference type="InterPro" id="IPR033922">
    <property type="entry name" value="NAD_bind_Glu_DH"/>
</dbReference>
<evidence type="ECO:0000256" key="5">
    <source>
        <dbReference type="PIRSR" id="PIRSR000185-2"/>
    </source>
</evidence>
<keyword evidence="2 3" id="KW-0560">Oxidoreductase</keyword>
<dbReference type="InterPro" id="IPR006095">
    <property type="entry name" value="Glu/Leu/Phe/Val/Trp_DH"/>
</dbReference>
<dbReference type="PIRSF" id="PIRSF000185">
    <property type="entry name" value="Glu_DH"/>
    <property type="match status" value="1"/>
</dbReference>
<evidence type="ECO:0000256" key="6">
    <source>
        <dbReference type="PIRSR" id="PIRSR000185-3"/>
    </source>
</evidence>
<feature type="binding site" evidence="5">
    <location>
        <position position="247"/>
    </location>
    <ligand>
        <name>NAD(+)</name>
        <dbReference type="ChEBI" id="CHEBI:57540"/>
    </ligand>
</feature>
<reference evidence="10 11" key="1">
    <citation type="submission" date="2014-11" db="EMBL/GenBank/DDBJ databases">
        <title>Symbiosis island explosion on the genome of extra-slow-growing strains of soybean bradyrhizobia with massive insertion sequences.</title>
        <authorList>
            <person name="Iida T."/>
            <person name="Minamisawa K."/>
        </authorList>
    </citation>
    <scope>NUCLEOTIDE SEQUENCE [LARGE SCALE GENOMIC DNA]</scope>
    <source>
        <strain evidence="10 11">NK6</strain>
    </source>
</reference>
<dbReference type="CDD" id="cd01076">
    <property type="entry name" value="NAD_bind_1_Glu_DH"/>
    <property type="match status" value="1"/>
</dbReference>
<dbReference type="Gene3D" id="3.40.50.10860">
    <property type="entry name" value="Leucine Dehydrogenase, chain A, domain 1"/>
    <property type="match status" value="1"/>
</dbReference>
<dbReference type="GO" id="GO:0006538">
    <property type="term" value="P:L-glutamate catabolic process"/>
    <property type="evidence" value="ECO:0007669"/>
    <property type="project" value="TreeGrafter"/>
</dbReference>
<keyword evidence="5" id="KW-0547">Nucleotide-binding</keyword>
<dbReference type="InterPro" id="IPR046346">
    <property type="entry name" value="Aminoacid_DH-like_N_sf"/>
</dbReference>
<dbReference type="SUPFAM" id="SSF53223">
    <property type="entry name" value="Aminoacid dehydrogenase-like, N-terminal domain"/>
    <property type="match status" value="1"/>
</dbReference>
<gene>
    <name evidence="10" type="ORF">NK6_5740</name>
</gene>
<dbReference type="AlphaFoldDB" id="A0A0E4FX12"/>
<feature type="region of interest" description="Disordered" evidence="8">
    <location>
        <begin position="1"/>
        <end position="47"/>
    </location>
</feature>
<feature type="binding site" evidence="5">
    <location>
        <position position="151"/>
    </location>
    <ligand>
        <name>substrate</name>
    </ligand>
</feature>
<evidence type="ECO:0000256" key="2">
    <source>
        <dbReference type="ARBA" id="ARBA00023002"/>
    </source>
</evidence>
<dbReference type="GO" id="GO:0000166">
    <property type="term" value="F:nucleotide binding"/>
    <property type="evidence" value="ECO:0007669"/>
    <property type="project" value="UniProtKB-KW"/>
</dbReference>
<name>A0A0E4FX12_9BRAD</name>
<feature type="site" description="Important for catalysis" evidence="6">
    <location>
        <position position="203"/>
    </location>
</feature>
<evidence type="ECO:0000256" key="1">
    <source>
        <dbReference type="ARBA" id="ARBA00006382"/>
    </source>
</evidence>
<proteinExistence type="inferred from homology"/>
<feature type="binding site" evidence="5">
    <location>
        <position position="408"/>
    </location>
    <ligand>
        <name>substrate</name>
    </ligand>
</feature>
<evidence type="ECO:0000256" key="8">
    <source>
        <dbReference type="SAM" id="MobiDB-lite"/>
    </source>
</evidence>
<evidence type="ECO:0000259" key="9">
    <source>
        <dbReference type="SMART" id="SM00839"/>
    </source>
</evidence>
<comment type="similarity">
    <text evidence="1 3 7">Belongs to the Glu/Leu/Phe/Val dehydrogenases family.</text>
</comment>
<organism evidence="10 11">
    <name type="scientific">Bradyrhizobium diazoefficiens</name>
    <dbReference type="NCBI Taxonomy" id="1355477"/>
    <lineage>
        <taxon>Bacteria</taxon>
        <taxon>Pseudomonadati</taxon>
        <taxon>Pseudomonadota</taxon>
        <taxon>Alphaproteobacteria</taxon>
        <taxon>Hyphomicrobiales</taxon>
        <taxon>Nitrobacteraceae</taxon>
        <taxon>Bradyrhizobium</taxon>
    </lineage>
</organism>
<dbReference type="SUPFAM" id="SSF51735">
    <property type="entry name" value="NAD(P)-binding Rossmann-fold domains"/>
    <property type="match status" value="1"/>
</dbReference>
<feature type="binding site" evidence="5">
    <location>
        <position position="278"/>
    </location>
    <ligand>
        <name>NAD(+)</name>
        <dbReference type="ChEBI" id="CHEBI:57540"/>
    </ligand>
</feature>